<proteinExistence type="predicted"/>
<accession>A0A931LUV4</accession>
<sequence length="606" mass="67647">MAKTITVKPEEHVARSYVDRLILEQLADMDAAVKLGDLADRLSKSGIGVATIRSLLASNPDRFAYSERRWVPAARLNGQGRPLIKAIEGLLDAFGAPMAISALVKELERVHKSSEEAGHEETVRRLLRTDNAFVVDTEDRASLTAWGFQATDERFDRGLGLNQVTLEEFEAAKTKLAGIDWRGEDAIAKALKASAPIRLKTLGAVAWSHLNPQDARAVLLFEPHVFQANALSVPGYVYVADGTLHPEADTSKWISTAVKFAERIAPTVDVEDAAPIELVAKDIAKLVALVVGSEQTATATKLLEDNYEITPSNKTFPDDMTNMMAALKSAPSIVWVGADRFRKAGSIPDYIQIVPEPFQFTAGEMRDEEGELIDVELTDEGLSSSLRKLLGHPLATDVLDEDLQPAPKTMPESLRLVLKAIHRELGTFPLCQVPTSWIELEPNIQELVFVDPTGRELQVWLNQENRLLYNLIDWWFEQAIESGAVFTITKTPKPNVFDFAWLDQPDPVVYISSQRMEELRNLGEEAEGRSTLDLLIDVMTHWPKGADYLTLLAEVNVIRRSSRRLIASLLSSYHSFYQRSGSPVWHFDPKKVEQGFDKTKRKFVRK</sequence>
<organism evidence="1 2">
    <name type="scientific">Fimbriimonas ginsengisoli</name>
    <dbReference type="NCBI Taxonomy" id="1005039"/>
    <lineage>
        <taxon>Bacteria</taxon>
        <taxon>Bacillati</taxon>
        <taxon>Armatimonadota</taxon>
        <taxon>Fimbriimonadia</taxon>
        <taxon>Fimbriimonadales</taxon>
        <taxon>Fimbriimonadaceae</taxon>
        <taxon>Fimbriimonas</taxon>
    </lineage>
</organism>
<gene>
    <name evidence="1" type="ORF">HYR64_05825</name>
</gene>
<evidence type="ECO:0000313" key="2">
    <source>
        <dbReference type="Proteomes" id="UP000727962"/>
    </source>
</evidence>
<name>A0A931LUV4_FIMGI</name>
<dbReference type="EMBL" id="JACOSL010000037">
    <property type="protein sequence ID" value="MBI1756609.1"/>
    <property type="molecule type" value="Genomic_DNA"/>
</dbReference>
<dbReference type="AlphaFoldDB" id="A0A931LUV4"/>
<evidence type="ECO:0000313" key="1">
    <source>
        <dbReference type="EMBL" id="MBI1756609.1"/>
    </source>
</evidence>
<protein>
    <submittedName>
        <fullName evidence="1">Uncharacterized protein</fullName>
    </submittedName>
</protein>
<comment type="caution">
    <text evidence="1">The sequence shown here is derived from an EMBL/GenBank/DDBJ whole genome shotgun (WGS) entry which is preliminary data.</text>
</comment>
<dbReference type="Proteomes" id="UP000727962">
    <property type="component" value="Unassembled WGS sequence"/>
</dbReference>
<reference evidence="1" key="1">
    <citation type="submission" date="2020-07" db="EMBL/GenBank/DDBJ databases">
        <title>Huge and variable diversity of episymbiotic CPR bacteria and DPANN archaea in groundwater ecosystems.</title>
        <authorList>
            <person name="He C.Y."/>
            <person name="Keren R."/>
            <person name="Whittaker M."/>
            <person name="Farag I.F."/>
            <person name="Doudna J."/>
            <person name="Cate J.H.D."/>
            <person name="Banfield J.F."/>
        </authorList>
    </citation>
    <scope>NUCLEOTIDE SEQUENCE</scope>
    <source>
        <strain evidence="1">NC_groundwater_17_Pr7_B-0.1um_64_12</strain>
    </source>
</reference>